<feature type="region of interest" description="Disordered" evidence="7">
    <location>
        <begin position="944"/>
        <end position="1152"/>
    </location>
</feature>
<evidence type="ECO:0000256" key="5">
    <source>
        <dbReference type="ARBA" id="ARBA00023242"/>
    </source>
</evidence>
<feature type="region of interest" description="Disordered" evidence="7">
    <location>
        <begin position="105"/>
        <end position="149"/>
    </location>
</feature>
<dbReference type="PANTHER" id="PTHR15180">
    <property type="entry name" value="GENERAL TRANSCRIPTION FACTOR 3C POLYPEPTIDE 1"/>
    <property type="match status" value="1"/>
</dbReference>
<organism evidence="10 11">
    <name type="scientific">Trichoglossum hirsutum</name>
    <dbReference type="NCBI Taxonomy" id="265104"/>
    <lineage>
        <taxon>Eukaryota</taxon>
        <taxon>Fungi</taxon>
        <taxon>Dikarya</taxon>
        <taxon>Ascomycota</taxon>
        <taxon>Pezizomycotina</taxon>
        <taxon>Geoglossomycetes</taxon>
        <taxon>Geoglossales</taxon>
        <taxon>Geoglossaceae</taxon>
        <taxon>Trichoglossum</taxon>
    </lineage>
</organism>
<keyword evidence="3" id="KW-0238">DNA-binding</keyword>
<evidence type="ECO:0000256" key="2">
    <source>
        <dbReference type="ARBA" id="ARBA00022553"/>
    </source>
</evidence>
<feature type="region of interest" description="Disordered" evidence="7">
    <location>
        <begin position="395"/>
        <end position="429"/>
    </location>
</feature>
<dbReference type="GO" id="GO:0005634">
    <property type="term" value="C:nucleus"/>
    <property type="evidence" value="ECO:0007669"/>
    <property type="project" value="UniProtKB-SubCell"/>
</dbReference>
<dbReference type="PANTHER" id="PTHR15180:SF1">
    <property type="entry name" value="GENERAL TRANSCRIPTION FACTOR 3C POLYPEPTIDE 1"/>
    <property type="match status" value="1"/>
</dbReference>
<evidence type="ECO:0008006" key="12">
    <source>
        <dbReference type="Google" id="ProtNLM"/>
    </source>
</evidence>
<name>A0A9P8L813_9PEZI</name>
<evidence type="ECO:0000259" key="8">
    <source>
        <dbReference type="Pfam" id="PF04182"/>
    </source>
</evidence>
<feature type="compositionally biased region" description="Basic and acidic residues" evidence="7">
    <location>
        <begin position="965"/>
        <end position="988"/>
    </location>
</feature>
<feature type="compositionally biased region" description="Low complexity" evidence="7">
    <location>
        <begin position="763"/>
        <end position="779"/>
    </location>
</feature>
<feature type="domain" description="B-block binding subunit of TFIIIC" evidence="8">
    <location>
        <begin position="177"/>
        <end position="245"/>
    </location>
</feature>
<feature type="coiled-coil region" evidence="6">
    <location>
        <begin position="1312"/>
        <end position="1344"/>
    </location>
</feature>
<feature type="domain" description="Transcription factor tau subunit sfc3/Tfc3 C-terminal" evidence="9">
    <location>
        <begin position="1616"/>
        <end position="2016"/>
    </location>
</feature>
<feature type="non-terminal residue" evidence="10">
    <location>
        <position position="2068"/>
    </location>
</feature>
<accession>A0A9P8L813</accession>
<dbReference type="InterPro" id="IPR044210">
    <property type="entry name" value="Tfc3-like"/>
</dbReference>
<evidence type="ECO:0000256" key="7">
    <source>
        <dbReference type="SAM" id="MobiDB-lite"/>
    </source>
</evidence>
<gene>
    <name evidence="10" type="ORF">GP486_006059</name>
</gene>
<evidence type="ECO:0000256" key="6">
    <source>
        <dbReference type="SAM" id="Coils"/>
    </source>
</evidence>
<keyword evidence="11" id="KW-1185">Reference proteome</keyword>
<feature type="compositionally biased region" description="Low complexity" evidence="7">
    <location>
        <begin position="118"/>
        <end position="131"/>
    </location>
</feature>
<dbReference type="Pfam" id="PF20222">
    <property type="entry name" value="DUF6581"/>
    <property type="match status" value="1"/>
</dbReference>
<feature type="compositionally biased region" description="Polar residues" evidence="7">
    <location>
        <begin position="106"/>
        <end position="116"/>
    </location>
</feature>
<evidence type="ECO:0000313" key="10">
    <source>
        <dbReference type="EMBL" id="KAH0555998.1"/>
    </source>
</evidence>
<dbReference type="InterPro" id="IPR017956">
    <property type="entry name" value="AT_hook_DNA-bd_motif"/>
</dbReference>
<reference evidence="10" key="1">
    <citation type="submission" date="2021-03" db="EMBL/GenBank/DDBJ databases">
        <title>Comparative genomics and phylogenomic investigation of the class Geoglossomycetes provide insights into ecological specialization and systematics.</title>
        <authorList>
            <person name="Melie T."/>
            <person name="Pirro S."/>
            <person name="Miller A.N."/>
            <person name="Quandt A."/>
        </authorList>
    </citation>
    <scope>NUCLEOTIDE SEQUENCE</scope>
    <source>
        <strain evidence="10">CAQ_001_2017</strain>
    </source>
</reference>
<feature type="compositionally biased region" description="Basic and acidic residues" evidence="7">
    <location>
        <begin position="678"/>
        <end position="694"/>
    </location>
</feature>
<comment type="caution">
    <text evidence="10">The sequence shown here is derived from an EMBL/GenBank/DDBJ whole genome shotgun (WGS) entry which is preliminary data.</text>
</comment>
<dbReference type="GO" id="GO:0003677">
    <property type="term" value="F:DNA binding"/>
    <property type="evidence" value="ECO:0007669"/>
    <property type="project" value="UniProtKB-KW"/>
</dbReference>
<dbReference type="InterPro" id="IPR000637">
    <property type="entry name" value="HMGI/Y_DNA-bd_CS"/>
</dbReference>
<dbReference type="GO" id="GO:0042791">
    <property type="term" value="P:5S class rRNA transcription by RNA polymerase III"/>
    <property type="evidence" value="ECO:0007669"/>
    <property type="project" value="TreeGrafter"/>
</dbReference>
<comment type="subcellular location">
    <subcellularLocation>
        <location evidence="1">Nucleus</location>
    </subcellularLocation>
</comment>
<feature type="region of interest" description="Disordered" evidence="7">
    <location>
        <begin position="1592"/>
        <end position="1617"/>
    </location>
</feature>
<evidence type="ECO:0000256" key="3">
    <source>
        <dbReference type="ARBA" id="ARBA00023125"/>
    </source>
</evidence>
<dbReference type="PRINTS" id="PR00929">
    <property type="entry name" value="ATHOOK"/>
</dbReference>
<feature type="compositionally biased region" description="Basic and acidic residues" evidence="7">
    <location>
        <begin position="616"/>
        <end position="625"/>
    </location>
</feature>
<dbReference type="GO" id="GO:0006355">
    <property type="term" value="P:regulation of DNA-templated transcription"/>
    <property type="evidence" value="ECO:0007669"/>
    <property type="project" value="InterPro"/>
</dbReference>
<evidence type="ECO:0000256" key="1">
    <source>
        <dbReference type="ARBA" id="ARBA00004123"/>
    </source>
</evidence>
<protein>
    <recommendedName>
        <fullName evidence="12">TFIIIC transcription initiation factor complex subunits Tfc3</fullName>
    </recommendedName>
</protein>
<feature type="region of interest" description="Disordered" evidence="7">
    <location>
        <begin position="1539"/>
        <end position="1570"/>
    </location>
</feature>
<dbReference type="InterPro" id="IPR007309">
    <property type="entry name" value="TFIIIC_Bblock-bd"/>
</dbReference>
<dbReference type="EMBL" id="JAGHQM010001270">
    <property type="protein sequence ID" value="KAH0555998.1"/>
    <property type="molecule type" value="Genomic_DNA"/>
</dbReference>
<proteinExistence type="predicted"/>
<feature type="compositionally biased region" description="Low complexity" evidence="7">
    <location>
        <begin position="820"/>
        <end position="832"/>
    </location>
</feature>
<feature type="compositionally biased region" description="Basic and acidic residues" evidence="7">
    <location>
        <begin position="845"/>
        <end position="860"/>
    </location>
</feature>
<keyword evidence="4" id="KW-0804">Transcription</keyword>
<evidence type="ECO:0000259" key="9">
    <source>
        <dbReference type="Pfam" id="PF20222"/>
    </source>
</evidence>
<keyword evidence="2" id="KW-0597">Phosphoprotein</keyword>
<keyword evidence="5" id="KW-0539">Nucleus</keyword>
<keyword evidence="6" id="KW-0175">Coiled coil</keyword>
<dbReference type="Pfam" id="PF04182">
    <property type="entry name" value="B-block_TFIIIC"/>
    <property type="match status" value="1"/>
</dbReference>
<evidence type="ECO:0000256" key="4">
    <source>
        <dbReference type="ARBA" id="ARBA00023163"/>
    </source>
</evidence>
<dbReference type="SMART" id="SM00384">
    <property type="entry name" value="AT_hook"/>
    <property type="match status" value="3"/>
</dbReference>
<feature type="compositionally biased region" description="Polar residues" evidence="7">
    <location>
        <begin position="991"/>
        <end position="1002"/>
    </location>
</feature>
<dbReference type="InterPro" id="IPR046488">
    <property type="entry name" value="Sfc3/Tfc3_C"/>
</dbReference>
<dbReference type="PROSITE" id="PS00354">
    <property type="entry name" value="HMGI_Y"/>
    <property type="match status" value="1"/>
</dbReference>
<sequence>ASISNIWTYVEDFYRERAAPGLSFPEVSSRVAAAARLQDGVIASESSAGEPLRSQSQTSVPEQLLGATCVQTVDRPFKETIWRWLTGHPDVRVGKDKVGNKLSLEQAESYTPSTPGTAARGRASGRGQSSAEIDPDGVPANPPTDGQRSEQLRVYGNQEHVWRALTGHGVDWTKCPRLEFICLSVIAKHREGGILQGDLVRETGQDKRSVPKRTDVLAQKGYIEKRAVIAKGSSTSHLTLKRFVRVIPPSVPHNGEADEEWVPPAGHKAWLGDNIDLLSLCRAVFIHLEKQKILTIADLKRVLGIFHLRWQSRVLSKLLRRLELMGCVRRVRAETQFNKPGNYSKCVKFLREPEGKEWNQITRGAAQIHHSGLLDTKKDADSDAEDGGELVNFVEEGGRLETEDLPEPLDSRSGAAETTGGEVTAKGVIPGNSSAIAEDVREARRPLPLWEPDIAPGNLLFRIIEASGTEGISTMDLKDASFGPFCERPMEVALSRISTDWRVSQPPHLRHLAVVRDAAQRGRNAHYHFYTHDNFQKLVESGDAIWSSAEKPEKAKGQPATTPEVDEYGFPHISDHRFQRDGLATLKESALAVESRHLPYNKSTVVYFEREDGTYDIDWGREGKHGSRREKPKPEPPGPPKPRGRPRKYPQGLEPYKPENKKKIKVAQAEAKAAKKKERAEKQKQRDVLPRSDAEAALGDHPSAEPAVSSSSQKDKRKQAEATPARASSRISRKHQTTTEAGSDGPGPVASVKDAEARIDNSTNPTVVTTPETTPVAPTKKGRGRPRKSNEVTATQERAGVGEAPDLIPATSEAIPSPPEGAGEPGEAAAVEEAPDLAISVAPPGEDRRGSRKDTTDKALLEKKPSNWSLDELKEVLREERSVMTAPGVYIRPPGYVKPTAKGRGRPRKSLLVVFKSNRLCELNLGEPDPGVEVDTEDLRSGVFDDEMSGAAGSGGAGAAGTKRRREEANLGSDSAERCERPLKRPAKETATVSIAGSTDTQRAVRGRKRARDVTDQDAASHNPNEPVGKRVRTSTLKPLDGANVDTTESTEKDLAGNEEDGDLTQRESVVQPGNQSPGAPNLRNPDDQCITSEIASGEVQEGSALEVTSNRGPHSGTGKEGRKAGKQRAGTHPAEKDSVISKAPRRKAGPPLLLHGGSLAFRRRKTILDILDKCGGVFPADKPLWHAWATVWMKENPGSGKPDYQTLKKVQKALVDSGKAKMLWFNFTTTKGAQCSRSLILRPEIETDSLVVKDMQSKIIKEDGDNYFPPGVEVPADIRKILESRADFIPKVVPIQEKIEVPRLFLPDGALQKLQEKQERAEIRRLERERKSRERQVERIEYEERKDARKRMKRAATAARLGRRALRPEEALDMIYSGTSRVSRLHGLGRSKTLLWQEALVPESFDPHYNVSEQYTTLSAPTQTFHRPSGTFGTNFLVTVRRPGRLAISIPESLEDIISRARGRRPNPQRGRFRDFMRTKFEYEVNEVMRWEERGNGVHFRTPDVRFINHMVPTITSAPDRPPEQMVTVDRVELYTLDQPPDLDVPTDNDEELGLPQGRASKGGRKSFRTHPTKLYKTRKLTAMEATPIGQGPEVEYRHGSGQAKERRLRGPMSSRTIPPETAKRLLIAVIVVRTLIGGTERIIDWVIINRLFPQYDQEFIRKRWVSIRAVNKLHMEKLQRDFQEAFLTAYESKVVPPIDYDNLGGYDWNAVVDWALANLDMPSSRTLPDLPATHKQLMELYNIRDDPQPNVPFREEYLGHSTLVHRRKAIARSTPFVIPLRQPREERPQRLLLTESFVRANTITSAHLYNGQKAKEKLLPLCDKIDEAVYNLRSRKVLTHVKADRTLPGRNFDLADSFFYALKKHISDTQFVRAGTFKLELDSAFVERGWAEVPFLARDGDMLALNNLISHGRVELVSENLPDIKSGLIEGYVTRHIDKKRLRFEMKIKPTDGYIYGNPLVPLPHPPCGHLGDDTKPIPLWYDIHGNFVAVMWWKVLAAVMSVLALRPGIGVGEAVKSLKPAVEEWELRLLMEWLVRAKVAREVLGGGFVTEEWFWMLIDPETRDV</sequence>
<dbReference type="Proteomes" id="UP000750711">
    <property type="component" value="Unassembled WGS sequence"/>
</dbReference>
<dbReference type="GO" id="GO:0000127">
    <property type="term" value="C:transcription factor TFIIIC complex"/>
    <property type="evidence" value="ECO:0007669"/>
    <property type="project" value="InterPro"/>
</dbReference>
<evidence type="ECO:0000313" key="11">
    <source>
        <dbReference type="Proteomes" id="UP000750711"/>
    </source>
</evidence>
<dbReference type="GO" id="GO:0006384">
    <property type="term" value="P:transcription initiation at RNA polymerase III promoter"/>
    <property type="evidence" value="ECO:0007669"/>
    <property type="project" value="InterPro"/>
</dbReference>
<feature type="region of interest" description="Disordered" evidence="7">
    <location>
        <begin position="616"/>
        <end position="860"/>
    </location>
</feature>
<feature type="compositionally biased region" description="Polar residues" evidence="7">
    <location>
        <begin position="1067"/>
        <end position="1079"/>
    </location>
</feature>